<protein>
    <submittedName>
        <fullName evidence="1">Uncharacterized protein</fullName>
    </submittedName>
</protein>
<dbReference type="EMBL" id="QJJM01000006">
    <property type="protein sequence ID" value="PXW75994.1"/>
    <property type="molecule type" value="Genomic_DNA"/>
</dbReference>
<gene>
    <name evidence="1" type="ORF">C7451_106158</name>
</gene>
<reference evidence="1 2" key="1">
    <citation type="submission" date="2018-05" db="EMBL/GenBank/DDBJ databases">
        <title>Genomic Encyclopedia of Type Strains, Phase IV (KMG-IV): sequencing the most valuable type-strain genomes for metagenomic binning, comparative biology and taxonomic classification.</title>
        <authorList>
            <person name="Goeker M."/>
        </authorList>
    </citation>
    <scope>NUCLEOTIDE SEQUENCE [LARGE SCALE GENOMIC DNA]</scope>
    <source>
        <strain evidence="1 2">DSM 3183</strain>
    </source>
</reference>
<dbReference type="InterPro" id="IPR056908">
    <property type="entry name" value="Gp80-like"/>
</dbReference>
<comment type="caution">
    <text evidence="1">The sequence shown here is derived from an EMBL/GenBank/DDBJ whole genome shotgun (WGS) entry which is preliminary data.</text>
</comment>
<dbReference type="AlphaFoldDB" id="A0A2V3V4G2"/>
<proteinExistence type="predicted"/>
<accession>A0A2V3V4G2</accession>
<evidence type="ECO:0000313" key="2">
    <source>
        <dbReference type="Proteomes" id="UP000248014"/>
    </source>
</evidence>
<evidence type="ECO:0000313" key="1">
    <source>
        <dbReference type="EMBL" id="PXW75994.1"/>
    </source>
</evidence>
<dbReference type="OrthoDB" id="8303674at2"/>
<dbReference type="Proteomes" id="UP000248014">
    <property type="component" value="Unassembled WGS sequence"/>
</dbReference>
<dbReference type="RefSeq" id="WP_110298672.1">
    <property type="nucleotide sequence ID" value="NZ_QJJM01000006.1"/>
</dbReference>
<name>A0A2V3V4G2_9SPHN</name>
<sequence length="146" mass="14911">MSKGNTFENDLLALIFNATPIGNIADNAASAPLTQLFVSLHTADPGEAGSQTTSECNYTGYARIGVNRNSGGWTVTGNSVSPAANIDFANPTNATNLPQTATNFAIGTASTGTGKVLYKGALSPTIVISNTGVTPRITTGTTITED</sequence>
<organism evidence="1 2">
    <name type="scientific">Blastomonas natatoria</name>
    <dbReference type="NCBI Taxonomy" id="34015"/>
    <lineage>
        <taxon>Bacteria</taxon>
        <taxon>Pseudomonadati</taxon>
        <taxon>Pseudomonadota</taxon>
        <taxon>Alphaproteobacteria</taxon>
        <taxon>Sphingomonadales</taxon>
        <taxon>Sphingomonadaceae</taxon>
        <taxon>Blastomonas</taxon>
    </lineage>
</organism>
<keyword evidence="2" id="KW-1185">Reference proteome</keyword>
<dbReference type="Pfam" id="PF23140">
    <property type="entry name" value="Gp80"/>
    <property type="match status" value="1"/>
</dbReference>